<name>A0A6G1Z5L2_9EURY</name>
<sequence length="48" mass="5240">MLGGTLDAMSLFLYGAIALLAAGFWVWAIGSYVYGWTSPGEILERQEN</sequence>
<accession>A0A6G1Z5L2</accession>
<dbReference type="Proteomes" id="UP000474628">
    <property type="component" value="Unassembled WGS sequence"/>
</dbReference>
<evidence type="ECO:0000313" key="2">
    <source>
        <dbReference type="EMBL" id="MRW81822.1"/>
    </source>
</evidence>
<keyword evidence="3" id="KW-1185">Reference proteome</keyword>
<dbReference type="AlphaFoldDB" id="A0A6G1Z5L2"/>
<reference evidence="2 3" key="1">
    <citation type="submission" date="2019-11" db="EMBL/GenBank/DDBJ databases">
        <title>Whole genome sequence of Haloferax sp. MBLA0077.</title>
        <authorList>
            <person name="Seo M.-J."/>
            <person name="Cho E.-S."/>
        </authorList>
    </citation>
    <scope>NUCLEOTIDE SEQUENCE [LARGE SCALE GENOMIC DNA]</scope>
    <source>
        <strain evidence="2 3">MBLA0077</strain>
    </source>
</reference>
<keyword evidence="1" id="KW-0472">Membrane</keyword>
<gene>
    <name evidence="2" type="ORF">GJR98_14000</name>
</gene>
<feature type="transmembrane region" description="Helical" evidence="1">
    <location>
        <begin position="12"/>
        <end position="35"/>
    </location>
</feature>
<protein>
    <submittedName>
        <fullName evidence="2">Uncharacterized protein</fullName>
    </submittedName>
</protein>
<evidence type="ECO:0000256" key="1">
    <source>
        <dbReference type="SAM" id="Phobius"/>
    </source>
</evidence>
<dbReference type="RefSeq" id="WP_154269751.1">
    <property type="nucleotide sequence ID" value="NZ_WKJP01000001.1"/>
</dbReference>
<evidence type="ECO:0000313" key="3">
    <source>
        <dbReference type="Proteomes" id="UP000474628"/>
    </source>
</evidence>
<keyword evidence="1" id="KW-0812">Transmembrane</keyword>
<dbReference type="OrthoDB" id="287681at2157"/>
<dbReference type="EMBL" id="WKJP01000001">
    <property type="protein sequence ID" value="MRW81822.1"/>
    <property type="molecule type" value="Genomic_DNA"/>
</dbReference>
<comment type="caution">
    <text evidence="2">The sequence shown here is derived from an EMBL/GenBank/DDBJ whole genome shotgun (WGS) entry which is preliminary data.</text>
</comment>
<keyword evidence="1" id="KW-1133">Transmembrane helix</keyword>
<proteinExistence type="predicted"/>
<organism evidence="2 3">
    <name type="scientific">Haloferax marinisediminis</name>
    <dbReference type="NCBI Taxonomy" id="2666142"/>
    <lineage>
        <taxon>Archaea</taxon>
        <taxon>Methanobacteriati</taxon>
        <taxon>Methanobacteriota</taxon>
        <taxon>Stenosarchaea group</taxon>
        <taxon>Halobacteria</taxon>
        <taxon>Halobacteriales</taxon>
        <taxon>Haloferacaceae</taxon>
        <taxon>Haloferax</taxon>
    </lineage>
</organism>